<protein>
    <submittedName>
        <fullName evidence="1">Uncharacterized protein</fullName>
    </submittedName>
</protein>
<dbReference type="AlphaFoldDB" id="A0A3B0WUU1"/>
<reference evidence="1" key="1">
    <citation type="submission" date="2018-06" db="EMBL/GenBank/DDBJ databases">
        <authorList>
            <person name="Zhirakovskaya E."/>
        </authorList>
    </citation>
    <scope>NUCLEOTIDE SEQUENCE</scope>
</reference>
<evidence type="ECO:0000313" key="1">
    <source>
        <dbReference type="EMBL" id="VAW59848.1"/>
    </source>
</evidence>
<proteinExistence type="predicted"/>
<dbReference type="EMBL" id="UOFH01000110">
    <property type="protein sequence ID" value="VAW59848.1"/>
    <property type="molecule type" value="Genomic_DNA"/>
</dbReference>
<name>A0A3B0WUU1_9ZZZZ</name>
<organism evidence="1">
    <name type="scientific">hydrothermal vent metagenome</name>
    <dbReference type="NCBI Taxonomy" id="652676"/>
    <lineage>
        <taxon>unclassified sequences</taxon>
        <taxon>metagenomes</taxon>
        <taxon>ecological metagenomes</taxon>
    </lineage>
</organism>
<gene>
    <name evidence="1" type="ORF">MNBD_GAMMA08-815</name>
</gene>
<sequence length="163" mass="17846">MANTTKKTDDVTELVKVGGELLPMPPKEKTRRSPCEIDQLYIQAYLNAPHRGKASAFRTATGDMSPYARQRGSELHARLAPEINEILKEKMLGITSFGLDTLIHLAENSDNDAVRGSAATQLLNAGLKICPANLEATKPKTREQLHKEITAVKERLKAIGVSV</sequence>
<accession>A0A3B0WUU1</accession>